<sequence>MCHIPARRCRCAQRGGRRHRCRRPATIDRKATVTMTTICRALWLEGPDRPRLRVEDLGALAAGSVEIASRFGAISRGTEALVAAGRVPDSEHERMRAPLQAGDFPFPVKYGYSTVGEIVAGPPERLGQTVFCLHPHQDRFQAPAAMAVPVPDDVPAERVVLAANMETALNVVWDARIAPGDRVAVVGGGLVGLLVAWLAARIPGTDTCLVDMNPERATIAQTLGCRFASPEEAPADCDVVVHASASEAGLATAIEAAGFEARIVELSWYGDRPVSVPLGGTFHSRRLQIVASQVGHVPPERRARWSLGRRLATALAMLADPRLDGLVSGETRFADLPGRYGGILADPATLCHRIRYD</sequence>
<gene>
    <name evidence="6" type="ORF">SI859A1_00263</name>
</gene>
<dbReference type="PANTHER" id="PTHR43350:SF19">
    <property type="entry name" value="D-GULOSIDE 3-DEHYDROGENASE"/>
    <property type="match status" value="1"/>
</dbReference>
<dbReference type="SUPFAM" id="SSF51735">
    <property type="entry name" value="NAD(P)-binding Rossmann-fold domains"/>
    <property type="match status" value="1"/>
</dbReference>
<dbReference type="HOGENOM" id="CLU_026673_9_0_5"/>
<dbReference type="InterPro" id="IPR011032">
    <property type="entry name" value="GroES-like_sf"/>
</dbReference>
<dbReference type="InterPro" id="IPR036291">
    <property type="entry name" value="NAD(P)-bd_dom_sf"/>
</dbReference>
<protein>
    <submittedName>
        <fullName evidence="6">Putative dehydrogenase</fullName>
    </submittedName>
</protein>
<dbReference type="CDD" id="cd08255">
    <property type="entry name" value="2-desacetyl-2-hydroxyethyl_bacteriochlorophyllide_like"/>
    <property type="match status" value="1"/>
</dbReference>
<dbReference type="SUPFAM" id="SSF50129">
    <property type="entry name" value="GroES-like"/>
    <property type="match status" value="1"/>
</dbReference>
<dbReference type="Gene3D" id="3.40.50.720">
    <property type="entry name" value="NAD(P)-binding Rossmann-like Domain"/>
    <property type="match status" value="1"/>
</dbReference>
<evidence type="ECO:0000256" key="4">
    <source>
        <dbReference type="ARBA" id="ARBA00022833"/>
    </source>
</evidence>
<dbReference type="Proteomes" id="UP000000321">
    <property type="component" value="Unassembled WGS sequence"/>
</dbReference>
<dbReference type="PANTHER" id="PTHR43350">
    <property type="entry name" value="NAD-DEPENDENT ALCOHOL DEHYDROGENASE"/>
    <property type="match status" value="1"/>
</dbReference>
<dbReference type="GO" id="GO:0046872">
    <property type="term" value="F:metal ion binding"/>
    <property type="evidence" value="ECO:0007669"/>
    <property type="project" value="UniProtKB-KW"/>
</dbReference>
<organism evidence="6 7">
    <name type="scientific">Aurantimonas manganoxydans (strain ATCC BAA-1229 / DSM 21871 / SI85-9A1)</name>
    <dbReference type="NCBI Taxonomy" id="287752"/>
    <lineage>
        <taxon>Bacteria</taxon>
        <taxon>Pseudomonadati</taxon>
        <taxon>Pseudomonadota</taxon>
        <taxon>Alphaproteobacteria</taxon>
        <taxon>Hyphomicrobiales</taxon>
        <taxon>Aurantimonadaceae</taxon>
        <taxon>Aurantimonas</taxon>
    </lineage>
</organism>
<proteinExistence type="inferred from homology"/>
<comment type="caution">
    <text evidence="6">The sequence shown here is derived from an EMBL/GenBank/DDBJ whole genome shotgun (WGS) entry which is preliminary data.</text>
</comment>
<comment type="similarity">
    <text evidence="2">Belongs to the zinc-containing alcohol dehydrogenase family.</text>
</comment>
<dbReference type="AlphaFoldDB" id="Q1YHG9"/>
<keyword evidence="4" id="KW-0862">Zinc</keyword>
<accession>Q1YHG9</accession>
<dbReference type="EMBL" id="AAPJ01000004">
    <property type="protein sequence ID" value="EAS49610.1"/>
    <property type="molecule type" value="Genomic_DNA"/>
</dbReference>
<evidence type="ECO:0000256" key="2">
    <source>
        <dbReference type="ARBA" id="ARBA00008072"/>
    </source>
</evidence>
<dbReference type="GO" id="GO:0016491">
    <property type="term" value="F:oxidoreductase activity"/>
    <property type="evidence" value="ECO:0007669"/>
    <property type="project" value="UniProtKB-KW"/>
</dbReference>
<reference evidence="6 7" key="1">
    <citation type="journal article" date="2008" name="Appl. Environ. Microbiol.">
        <title>Genomic insights into Mn(II) oxidation by the marine alphaproteobacterium Aurantimonas sp. strain SI85-9A1.</title>
        <authorList>
            <person name="Dick G.J."/>
            <person name="Podell S."/>
            <person name="Johnson H.A."/>
            <person name="Rivera-Espinoza Y."/>
            <person name="Bernier-Latmani R."/>
            <person name="McCarthy J.K."/>
            <person name="Torpey J.W."/>
            <person name="Clement B.G."/>
            <person name="Gaasterland T."/>
            <person name="Tebo B.M."/>
        </authorList>
    </citation>
    <scope>NUCLEOTIDE SEQUENCE [LARGE SCALE GENOMIC DNA]</scope>
    <source>
        <strain evidence="6 7">SI85-9A1</strain>
    </source>
</reference>
<evidence type="ECO:0000313" key="6">
    <source>
        <dbReference type="EMBL" id="EAS49610.1"/>
    </source>
</evidence>
<keyword evidence="7" id="KW-1185">Reference proteome</keyword>
<dbReference type="BioCyc" id="AURANTIMONAS:SI859A1_00263-MONOMER"/>
<name>Q1YHG9_AURMS</name>
<evidence type="ECO:0000256" key="3">
    <source>
        <dbReference type="ARBA" id="ARBA00022723"/>
    </source>
</evidence>
<evidence type="ECO:0000256" key="5">
    <source>
        <dbReference type="ARBA" id="ARBA00023002"/>
    </source>
</evidence>
<keyword evidence="5" id="KW-0560">Oxidoreductase</keyword>
<comment type="cofactor">
    <cofactor evidence="1">
        <name>Zn(2+)</name>
        <dbReference type="ChEBI" id="CHEBI:29105"/>
    </cofactor>
</comment>
<keyword evidence="3" id="KW-0479">Metal-binding</keyword>
<dbReference type="Gene3D" id="3.90.180.10">
    <property type="entry name" value="Medium-chain alcohol dehydrogenases, catalytic domain"/>
    <property type="match status" value="1"/>
</dbReference>
<evidence type="ECO:0000313" key="7">
    <source>
        <dbReference type="Proteomes" id="UP000000321"/>
    </source>
</evidence>
<evidence type="ECO:0000256" key="1">
    <source>
        <dbReference type="ARBA" id="ARBA00001947"/>
    </source>
</evidence>